<accession>A0AAJ1F8V6</accession>
<name>A0AAJ1F8V6_9ACTO</name>
<keyword evidence="1" id="KW-0472">Membrane</keyword>
<protein>
    <submittedName>
        <fullName evidence="2">Uncharacterized protein</fullName>
    </submittedName>
</protein>
<comment type="caution">
    <text evidence="2">The sequence shown here is derived from an EMBL/GenBank/DDBJ whole genome shotgun (WGS) entry which is preliminary data.</text>
</comment>
<organism evidence="2 3">
    <name type="scientific">Varibaculum cambriense</name>
    <dbReference type="NCBI Taxonomy" id="184870"/>
    <lineage>
        <taxon>Bacteria</taxon>
        <taxon>Bacillati</taxon>
        <taxon>Actinomycetota</taxon>
        <taxon>Actinomycetes</taxon>
        <taxon>Actinomycetales</taxon>
        <taxon>Actinomycetaceae</taxon>
        <taxon>Varibaculum</taxon>
    </lineage>
</organism>
<dbReference type="EMBL" id="JAKNHJ010000022">
    <property type="protein sequence ID" value="MCG4618683.1"/>
    <property type="molecule type" value="Genomic_DNA"/>
</dbReference>
<keyword evidence="1" id="KW-1133">Transmembrane helix</keyword>
<evidence type="ECO:0000256" key="1">
    <source>
        <dbReference type="SAM" id="Phobius"/>
    </source>
</evidence>
<dbReference type="RefSeq" id="WP_024059541.1">
    <property type="nucleotide sequence ID" value="NZ_JAGZVZ010000004.1"/>
</dbReference>
<evidence type="ECO:0000313" key="2">
    <source>
        <dbReference type="EMBL" id="MCG4618683.1"/>
    </source>
</evidence>
<dbReference type="Proteomes" id="UP001200537">
    <property type="component" value="Unassembled WGS sequence"/>
</dbReference>
<keyword evidence="1" id="KW-0812">Transmembrane</keyword>
<proteinExistence type="predicted"/>
<evidence type="ECO:0000313" key="3">
    <source>
        <dbReference type="Proteomes" id="UP001200537"/>
    </source>
</evidence>
<gene>
    <name evidence="2" type="ORF">L0M99_09325</name>
</gene>
<feature type="transmembrane region" description="Helical" evidence="1">
    <location>
        <begin position="30"/>
        <end position="53"/>
    </location>
</feature>
<dbReference type="AlphaFoldDB" id="A0AAJ1F8V6"/>
<sequence length="322" mass="35525">MKSRAGKTALAKNQLKNQRQRLSRFPRGRAVYVALLIGVAVCALVGTVIWAVWISRSDTEARNEKPQLPGVTIAGQKVSAAEFKYALSEVKSQVIADCASGENSIGADFWQKNQAKCTRLNAAPSANSENERKQLVLQKAYSRASKKFCASASKPVEYAACLAVHLLEGQHAAYRQAVLGGQMNTPTWEEALQSWREGSTPSEAATAARNPAFEGEQPELSVYLSKYLSGLRDQYINAEQAPGMGVSDRQVKDHYLANAWDFGEEIAKLSSEEEKWKIISPSVKVDLRTQIYYDLLARQVQGMETVINQESVVAFVKDTFSK</sequence>
<reference evidence="2" key="1">
    <citation type="submission" date="2022-01" db="EMBL/GenBank/DDBJ databases">
        <title>Collection of gut derived symbiotic bacterial strains cultured from healthy donors.</title>
        <authorList>
            <person name="Lin H."/>
            <person name="Kohout C."/>
            <person name="Waligurski E."/>
            <person name="Pamer E.G."/>
        </authorList>
    </citation>
    <scope>NUCLEOTIDE SEQUENCE</scope>
    <source>
        <strain evidence="2">DFI.7.46</strain>
    </source>
</reference>